<protein>
    <recommendedName>
        <fullName evidence="3">YoaR-like putative peptidoglycan binding domain-containing protein</fullName>
    </recommendedName>
</protein>
<feature type="compositionally biased region" description="Acidic residues" evidence="1">
    <location>
        <begin position="582"/>
        <end position="591"/>
    </location>
</feature>
<sequence length="591" mass="65990">MEDQKKNRVNEEAQSEKEKKKICSEQESSEDTEQALEETERLDETVSFSSESDIEKKGKEQVKQGVSQDTILLFEQWSTDEKEETEIAEANKETIVENQDKQTIEKEKKQNENKSSSSENLEDDLSIFEQWGTEIAASEESDENSESKHKPVNDSQSLDDVIFFDKPFEPVKSSQDDINIKKPKNINSPAAKQLQTTPPTEQSSKTKGYSRKWIVGIVAASLLLVGGGVATYTLSKTEYYKEEVQPKFIGYQIQLKSKQKTFKLDLGSIGYHGDYSSLDKKKLAAWLDGIRKELDQPAVNAKLKDKKAGTDIIPEKPGQLVDTKQVVEWFKEGNIKKLYNRPRQIPMIEDKPTLTAADLNNLDKVKIGKFTTNMGATAGNRVENIRLASNTIDGFVLKPGEVFSWNGYVGDTTADKGYKPAGVIVNGKMATGYGGGICQVSTTLFNAVEKAGLKIVSRTAHSKPVGYVPLGRDATIAYPYTDFKFANNLNKPVVIKADASSYLSTVAVYTMPGAKKLTKEELKELKYPKPKTDSFTKLLLGYDPEEEKRIKELQKSDDKPEVKITDDMLDQPVETKPGPNQNEDENEANSL</sequence>
<dbReference type="InterPro" id="IPR022029">
    <property type="entry name" value="YoaR-like_PG-bd"/>
</dbReference>
<feature type="domain" description="YoaR-like putative peptidoglycan binding" evidence="3">
    <location>
        <begin position="277"/>
        <end position="328"/>
    </location>
</feature>
<dbReference type="PANTHER" id="PTHR35788:SF1">
    <property type="entry name" value="EXPORTED PROTEIN"/>
    <property type="match status" value="1"/>
</dbReference>
<proteinExistence type="predicted"/>
<feature type="compositionally biased region" description="Acidic residues" evidence="1">
    <location>
        <begin position="27"/>
        <end position="37"/>
    </location>
</feature>
<dbReference type="EMBL" id="QJKK01000004">
    <property type="protein sequence ID" value="RAL24344.1"/>
    <property type="molecule type" value="Genomic_DNA"/>
</dbReference>
<gene>
    <name evidence="4" type="ORF">DL897_08435</name>
</gene>
<reference evidence="4 5" key="2">
    <citation type="submission" date="2018-06" db="EMBL/GenBank/DDBJ databases">
        <authorList>
            <person name="Zhirakovskaya E."/>
        </authorList>
    </citation>
    <scope>NUCLEOTIDE SEQUENCE [LARGE SCALE GENOMIC DNA]</scope>
    <source>
        <strain evidence="4 5">FBKL4.011</strain>
    </source>
</reference>
<keyword evidence="5" id="KW-1185">Reference proteome</keyword>
<dbReference type="Pfam" id="PF04294">
    <property type="entry name" value="VanW"/>
    <property type="match status" value="1"/>
</dbReference>
<keyword evidence="2" id="KW-0812">Transmembrane</keyword>
<dbReference type="InterPro" id="IPR007391">
    <property type="entry name" value="Vancomycin_resist_VanW"/>
</dbReference>
<organism evidence="4 5">
    <name type="scientific">Thermoflavimicrobium daqui</name>
    <dbReference type="NCBI Taxonomy" id="2137476"/>
    <lineage>
        <taxon>Bacteria</taxon>
        <taxon>Bacillati</taxon>
        <taxon>Bacillota</taxon>
        <taxon>Bacilli</taxon>
        <taxon>Bacillales</taxon>
        <taxon>Thermoactinomycetaceae</taxon>
        <taxon>Thermoflavimicrobium</taxon>
    </lineage>
</organism>
<feature type="transmembrane region" description="Helical" evidence="2">
    <location>
        <begin position="213"/>
        <end position="234"/>
    </location>
</feature>
<evidence type="ECO:0000259" key="3">
    <source>
        <dbReference type="Pfam" id="PF12229"/>
    </source>
</evidence>
<evidence type="ECO:0000256" key="2">
    <source>
        <dbReference type="SAM" id="Phobius"/>
    </source>
</evidence>
<comment type="caution">
    <text evidence="4">The sequence shown here is derived from an EMBL/GenBank/DDBJ whole genome shotgun (WGS) entry which is preliminary data.</text>
</comment>
<dbReference type="Proteomes" id="UP000251213">
    <property type="component" value="Unassembled WGS sequence"/>
</dbReference>
<feature type="region of interest" description="Disordered" evidence="1">
    <location>
        <begin position="1"/>
        <end position="65"/>
    </location>
</feature>
<feature type="compositionally biased region" description="Basic and acidic residues" evidence="1">
    <location>
        <begin position="53"/>
        <end position="62"/>
    </location>
</feature>
<feature type="compositionally biased region" description="Polar residues" evidence="1">
    <location>
        <begin position="185"/>
        <end position="205"/>
    </location>
</feature>
<feature type="region of interest" description="Disordered" evidence="1">
    <location>
        <begin position="549"/>
        <end position="591"/>
    </location>
</feature>
<feature type="compositionally biased region" description="Basic and acidic residues" evidence="1">
    <location>
        <begin position="89"/>
        <end position="112"/>
    </location>
</feature>
<dbReference type="InterPro" id="IPR052913">
    <property type="entry name" value="Glycopeptide_resist_protein"/>
</dbReference>
<reference evidence="4 5" key="1">
    <citation type="submission" date="2018-06" db="EMBL/GenBank/DDBJ databases">
        <title>Thermoflavimicrobium daqus sp. nov., a thermophilic microbe isolated from Moutai-flavour Daqu.</title>
        <authorList>
            <person name="Wang X."/>
            <person name="Zhou H."/>
        </authorList>
    </citation>
    <scope>NUCLEOTIDE SEQUENCE [LARGE SCALE GENOMIC DNA]</scope>
    <source>
        <strain evidence="4 5">FBKL4.011</strain>
    </source>
</reference>
<dbReference type="OrthoDB" id="9813301at2"/>
<feature type="compositionally biased region" description="Basic and acidic residues" evidence="1">
    <location>
        <begin position="171"/>
        <end position="180"/>
    </location>
</feature>
<feature type="compositionally biased region" description="Basic and acidic residues" evidence="1">
    <location>
        <begin position="1"/>
        <end position="24"/>
    </location>
</feature>
<dbReference type="RefSeq" id="WP_113658714.1">
    <property type="nucleotide sequence ID" value="NZ_KZ845666.1"/>
</dbReference>
<evidence type="ECO:0000313" key="5">
    <source>
        <dbReference type="Proteomes" id="UP000251213"/>
    </source>
</evidence>
<feature type="region of interest" description="Disordered" evidence="1">
    <location>
        <begin position="137"/>
        <end position="156"/>
    </location>
</feature>
<accession>A0A364K4N8</accession>
<dbReference type="AlphaFoldDB" id="A0A364K4N8"/>
<feature type="compositionally biased region" description="Basic and acidic residues" evidence="1">
    <location>
        <begin position="549"/>
        <end position="566"/>
    </location>
</feature>
<name>A0A364K4N8_9BACL</name>
<evidence type="ECO:0000313" key="4">
    <source>
        <dbReference type="EMBL" id="RAL24344.1"/>
    </source>
</evidence>
<dbReference type="PANTHER" id="PTHR35788">
    <property type="entry name" value="EXPORTED PROTEIN-RELATED"/>
    <property type="match status" value="1"/>
</dbReference>
<keyword evidence="2" id="KW-1133">Transmembrane helix</keyword>
<evidence type="ECO:0000256" key="1">
    <source>
        <dbReference type="SAM" id="MobiDB-lite"/>
    </source>
</evidence>
<keyword evidence="2" id="KW-0472">Membrane</keyword>
<dbReference type="Pfam" id="PF12229">
    <property type="entry name" value="PG_binding_4"/>
    <property type="match status" value="1"/>
</dbReference>
<feature type="region of interest" description="Disordered" evidence="1">
    <location>
        <begin position="77"/>
        <end position="131"/>
    </location>
</feature>
<feature type="region of interest" description="Disordered" evidence="1">
    <location>
        <begin position="171"/>
        <end position="205"/>
    </location>
</feature>